<protein>
    <submittedName>
        <fullName evidence="1">Uncharacterized protein</fullName>
    </submittedName>
</protein>
<name>W2G0X4_PHYNI</name>
<dbReference type="EMBL" id="KI688568">
    <property type="protein sequence ID" value="ETK76708.1"/>
    <property type="molecule type" value="Genomic_DNA"/>
</dbReference>
<accession>W2G0X4</accession>
<organism evidence="1">
    <name type="scientific">Phytophthora nicotianae</name>
    <name type="common">Potato buckeye rot agent</name>
    <name type="synonym">Phytophthora parasitica</name>
    <dbReference type="NCBI Taxonomy" id="4792"/>
    <lineage>
        <taxon>Eukaryota</taxon>
        <taxon>Sar</taxon>
        <taxon>Stramenopiles</taxon>
        <taxon>Oomycota</taxon>
        <taxon>Peronosporomycetes</taxon>
        <taxon>Peronosporales</taxon>
        <taxon>Peronosporaceae</taxon>
        <taxon>Phytophthora</taxon>
    </lineage>
</organism>
<dbReference type="AlphaFoldDB" id="W2G0X4"/>
<reference evidence="1" key="1">
    <citation type="submission" date="2013-11" db="EMBL/GenBank/DDBJ databases">
        <title>The Genome Sequence of Phytophthora parasitica CJ02B3.</title>
        <authorList>
            <consortium name="The Broad Institute Genomics Platform"/>
            <person name="Russ C."/>
            <person name="Tyler B."/>
            <person name="Panabieres F."/>
            <person name="Shan W."/>
            <person name="Tripathy S."/>
            <person name="Grunwald N."/>
            <person name="Machado M."/>
            <person name="Johnson C.S."/>
            <person name="Arredondo F."/>
            <person name="Hong C."/>
            <person name="Coffey M."/>
            <person name="Young S.K."/>
            <person name="Zeng Q."/>
            <person name="Gargeya S."/>
            <person name="Fitzgerald M."/>
            <person name="Abouelleil A."/>
            <person name="Alvarado L."/>
            <person name="Chapman S.B."/>
            <person name="Gainer-Dewar J."/>
            <person name="Goldberg J."/>
            <person name="Griggs A."/>
            <person name="Gujja S."/>
            <person name="Hansen M."/>
            <person name="Howarth C."/>
            <person name="Imamovic A."/>
            <person name="Ireland A."/>
            <person name="Larimer J."/>
            <person name="McCowan C."/>
            <person name="Murphy C."/>
            <person name="Pearson M."/>
            <person name="Poon T.W."/>
            <person name="Priest M."/>
            <person name="Roberts A."/>
            <person name="Saif S."/>
            <person name="Shea T."/>
            <person name="Sykes S."/>
            <person name="Wortman J."/>
            <person name="Nusbaum C."/>
            <person name="Birren B."/>
        </authorList>
    </citation>
    <scope>NUCLEOTIDE SEQUENCE [LARGE SCALE GENOMIC DNA]</scope>
    <source>
        <strain evidence="1">CJ02B3</strain>
    </source>
</reference>
<dbReference type="Proteomes" id="UP000053236">
    <property type="component" value="Unassembled WGS sequence"/>
</dbReference>
<proteinExistence type="predicted"/>
<evidence type="ECO:0000313" key="1">
    <source>
        <dbReference type="EMBL" id="ETK76708.1"/>
    </source>
</evidence>
<gene>
    <name evidence="1" type="ORF">L915_16943</name>
</gene>
<sequence length="50" mass="5596">MCKCKGAKVSDHNKNLIWKDIIWAEAEVQEVVPRLSARSSGDQVKELGDI</sequence>